<evidence type="ECO:0000313" key="2">
    <source>
        <dbReference type="EMBL" id="QUE54075.1"/>
    </source>
</evidence>
<keyword evidence="1" id="KW-1133">Transmembrane helix</keyword>
<keyword evidence="1" id="KW-0812">Transmembrane</keyword>
<evidence type="ECO:0000313" key="3">
    <source>
        <dbReference type="Proteomes" id="UP000677616"/>
    </source>
</evidence>
<reference evidence="2 3" key="1">
    <citation type="submission" date="2021-04" db="EMBL/GenBank/DDBJ databases">
        <title>Complete genome sequence of a novel Streptococcus species.</title>
        <authorList>
            <person name="Teng J.L.L."/>
        </authorList>
    </citation>
    <scope>NUCLEOTIDE SEQUENCE [LARGE SCALE GENOMIC DNA]</scope>
    <source>
        <strain evidence="2 3">HKU75</strain>
    </source>
</reference>
<dbReference type="EMBL" id="CP073084">
    <property type="protein sequence ID" value="QUE54075.1"/>
    <property type="molecule type" value="Genomic_DNA"/>
</dbReference>
<dbReference type="Proteomes" id="UP000677616">
    <property type="component" value="Chromosome"/>
</dbReference>
<organism evidence="2 3">
    <name type="scientific">Streptococcus oriscaviae</name>
    <dbReference type="NCBI Taxonomy" id="2781599"/>
    <lineage>
        <taxon>Bacteria</taxon>
        <taxon>Bacillati</taxon>
        <taxon>Bacillota</taxon>
        <taxon>Bacilli</taxon>
        <taxon>Lactobacillales</taxon>
        <taxon>Streptococcaceae</taxon>
        <taxon>Streptococcus</taxon>
    </lineage>
</organism>
<feature type="transmembrane region" description="Helical" evidence="1">
    <location>
        <begin position="88"/>
        <end position="105"/>
    </location>
</feature>
<protein>
    <submittedName>
        <fullName evidence="2">Uncharacterized protein</fullName>
    </submittedName>
</protein>
<name>A0ABX7YK39_9STRE</name>
<sequence length="118" mass="14075">MKKISYALLILAYLAVAFSTIFFLPYRFYLAIMITVSIVLGFSWRLHEEVKKDKDKLLADYFKVKERWPVALGILVFAFLMSDKSLETFLTFIICLMVAFFWQILQIQFLRKYYFKNA</sequence>
<keyword evidence="1" id="KW-0472">Membrane</keyword>
<feature type="transmembrane region" description="Helical" evidence="1">
    <location>
        <begin position="67"/>
        <end position="82"/>
    </location>
</feature>
<feature type="transmembrane region" description="Helical" evidence="1">
    <location>
        <begin position="27"/>
        <end position="46"/>
    </location>
</feature>
<dbReference type="RefSeq" id="WP_212570264.1">
    <property type="nucleotide sequence ID" value="NZ_CP073084.1"/>
</dbReference>
<proteinExistence type="predicted"/>
<evidence type="ECO:0000256" key="1">
    <source>
        <dbReference type="SAM" id="Phobius"/>
    </source>
</evidence>
<keyword evidence="3" id="KW-1185">Reference proteome</keyword>
<accession>A0ABX7YK39</accession>
<gene>
    <name evidence="2" type="ORF">INT76_09625</name>
</gene>